<dbReference type="InterPro" id="IPR017871">
    <property type="entry name" value="ABC_transporter-like_CS"/>
</dbReference>
<name>A0A6N8FGQ1_9BACI</name>
<comment type="caution">
    <text evidence="4">The sequence shown here is derived from an EMBL/GenBank/DDBJ whole genome shotgun (WGS) entry which is preliminary data.</text>
</comment>
<dbReference type="GO" id="GO:0016887">
    <property type="term" value="F:ATP hydrolysis activity"/>
    <property type="evidence" value="ECO:0007669"/>
    <property type="project" value="InterPro"/>
</dbReference>
<keyword evidence="2 4" id="KW-0067">ATP-binding</keyword>
<dbReference type="EMBL" id="WOCA01000001">
    <property type="protein sequence ID" value="MUK86909.1"/>
    <property type="molecule type" value="Genomic_DNA"/>
</dbReference>
<dbReference type="PROSITE" id="PS50893">
    <property type="entry name" value="ABC_TRANSPORTER_2"/>
    <property type="match status" value="1"/>
</dbReference>
<sequence>MLNIESLHKSFRENVILHNLTFTVNPGEIIGLVGENGAGKSTLLHILATISKPSEGSISLNDLSYTTERKKIRKLIGYVPQDIAVWEDLTVEENMVFFEKLSWVNQTKEELRNLCQEMKLYKWKEPVNTLSGGMKRKLNLAISLIHHPKVLLLDEPTVGIDLKSRKEIGTYLQKQAVENELMIIYTSHDMDEINELCNRVICIGKDPFYKDMLLNSGKEIISF</sequence>
<dbReference type="PANTHER" id="PTHR43582:SF2">
    <property type="entry name" value="LINEARMYCIN RESISTANCE ATP-BINDING PROTEIN LNRL"/>
    <property type="match status" value="1"/>
</dbReference>
<keyword evidence="1" id="KW-0547">Nucleotide-binding</keyword>
<dbReference type="SUPFAM" id="SSF52540">
    <property type="entry name" value="P-loop containing nucleoside triphosphate hydrolases"/>
    <property type="match status" value="1"/>
</dbReference>
<evidence type="ECO:0000313" key="5">
    <source>
        <dbReference type="Proteomes" id="UP000469125"/>
    </source>
</evidence>
<dbReference type="CDD" id="cd03230">
    <property type="entry name" value="ABC_DR_subfamily_A"/>
    <property type="match status" value="1"/>
</dbReference>
<proteinExistence type="predicted"/>
<dbReference type="AlphaFoldDB" id="A0A6N8FGQ1"/>
<dbReference type="GO" id="GO:0005524">
    <property type="term" value="F:ATP binding"/>
    <property type="evidence" value="ECO:0007669"/>
    <property type="project" value="UniProtKB-KW"/>
</dbReference>
<dbReference type="Pfam" id="PF00005">
    <property type="entry name" value="ABC_tran"/>
    <property type="match status" value="1"/>
</dbReference>
<organism evidence="4 5">
    <name type="scientific">Ornithinibacillus caprae</name>
    <dbReference type="NCBI Taxonomy" id="2678566"/>
    <lineage>
        <taxon>Bacteria</taxon>
        <taxon>Bacillati</taxon>
        <taxon>Bacillota</taxon>
        <taxon>Bacilli</taxon>
        <taxon>Bacillales</taxon>
        <taxon>Bacillaceae</taxon>
        <taxon>Ornithinibacillus</taxon>
    </lineage>
</organism>
<dbReference type="PANTHER" id="PTHR43582">
    <property type="entry name" value="LINEARMYCIN RESISTANCE ATP-BINDING PROTEIN LNRL"/>
    <property type="match status" value="1"/>
</dbReference>
<dbReference type="InterPro" id="IPR003439">
    <property type="entry name" value="ABC_transporter-like_ATP-bd"/>
</dbReference>
<accession>A0A6N8FGQ1</accession>
<dbReference type="InterPro" id="IPR003593">
    <property type="entry name" value="AAA+_ATPase"/>
</dbReference>
<dbReference type="InterPro" id="IPR027417">
    <property type="entry name" value="P-loop_NTPase"/>
</dbReference>
<evidence type="ECO:0000313" key="4">
    <source>
        <dbReference type="EMBL" id="MUK86909.1"/>
    </source>
</evidence>
<keyword evidence="5" id="KW-1185">Reference proteome</keyword>
<protein>
    <submittedName>
        <fullName evidence="4">ATP-binding cassette domain-containing protein</fullName>
    </submittedName>
</protein>
<dbReference type="SMART" id="SM00382">
    <property type="entry name" value="AAA"/>
    <property type="match status" value="1"/>
</dbReference>
<dbReference type="Gene3D" id="3.40.50.300">
    <property type="entry name" value="P-loop containing nucleotide triphosphate hydrolases"/>
    <property type="match status" value="1"/>
</dbReference>
<gene>
    <name evidence="4" type="ORF">GMD78_00640</name>
</gene>
<reference evidence="4 5" key="1">
    <citation type="submission" date="2019-11" db="EMBL/GenBank/DDBJ databases">
        <authorList>
            <person name="Li X."/>
        </authorList>
    </citation>
    <scope>NUCLEOTIDE SEQUENCE [LARGE SCALE GENOMIC DNA]</scope>
    <source>
        <strain evidence="4 5">L9</strain>
    </source>
</reference>
<dbReference type="PROSITE" id="PS00211">
    <property type="entry name" value="ABC_TRANSPORTER_1"/>
    <property type="match status" value="1"/>
</dbReference>
<evidence type="ECO:0000256" key="1">
    <source>
        <dbReference type="ARBA" id="ARBA00022741"/>
    </source>
</evidence>
<evidence type="ECO:0000259" key="3">
    <source>
        <dbReference type="PROSITE" id="PS50893"/>
    </source>
</evidence>
<evidence type="ECO:0000256" key="2">
    <source>
        <dbReference type="ARBA" id="ARBA00022840"/>
    </source>
</evidence>
<dbReference type="RefSeq" id="WP_155666143.1">
    <property type="nucleotide sequence ID" value="NZ_WOCA01000001.1"/>
</dbReference>
<dbReference type="Proteomes" id="UP000469125">
    <property type="component" value="Unassembled WGS sequence"/>
</dbReference>
<feature type="domain" description="ABC transporter" evidence="3">
    <location>
        <begin position="2"/>
        <end position="222"/>
    </location>
</feature>